<dbReference type="STRING" id="1314778.A0A5C3NZU3"/>
<proteinExistence type="predicted"/>
<dbReference type="InParanoid" id="A0A5C3NZU3"/>
<sequence>YHNGEHIQPVPVAVLASLIRAAHKYAIRDVLEHAIDRRKKYFPTDLRSWEDYASRQRYVTAWASDAVNVVQLARSTDTRSILPTAFLL</sequence>
<evidence type="ECO:0000313" key="1">
    <source>
        <dbReference type="EMBL" id="TFK81888.1"/>
    </source>
</evidence>
<dbReference type="EMBL" id="ML211547">
    <property type="protein sequence ID" value="TFK81888.1"/>
    <property type="molecule type" value="Genomic_DNA"/>
</dbReference>
<gene>
    <name evidence="1" type="ORF">K466DRAFT_444645</name>
</gene>
<feature type="non-terminal residue" evidence="1">
    <location>
        <position position="88"/>
    </location>
</feature>
<keyword evidence="2" id="KW-1185">Reference proteome</keyword>
<organism evidence="1 2">
    <name type="scientific">Polyporus arcularius HHB13444</name>
    <dbReference type="NCBI Taxonomy" id="1314778"/>
    <lineage>
        <taxon>Eukaryota</taxon>
        <taxon>Fungi</taxon>
        <taxon>Dikarya</taxon>
        <taxon>Basidiomycota</taxon>
        <taxon>Agaricomycotina</taxon>
        <taxon>Agaricomycetes</taxon>
        <taxon>Polyporales</taxon>
        <taxon>Polyporaceae</taxon>
        <taxon>Polyporus</taxon>
    </lineage>
</organism>
<dbReference type="Proteomes" id="UP000308197">
    <property type="component" value="Unassembled WGS sequence"/>
</dbReference>
<reference evidence="1 2" key="1">
    <citation type="journal article" date="2019" name="Nat. Ecol. Evol.">
        <title>Megaphylogeny resolves global patterns of mushroom evolution.</title>
        <authorList>
            <person name="Varga T."/>
            <person name="Krizsan K."/>
            <person name="Foldi C."/>
            <person name="Dima B."/>
            <person name="Sanchez-Garcia M."/>
            <person name="Sanchez-Ramirez S."/>
            <person name="Szollosi G.J."/>
            <person name="Szarkandi J.G."/>
            <person name="Papp V."/>
            <person name="Albert L."/>
            <person name="Andreopoulos W."/>
            <person name="Angelini C."/>
            <person name="Antonin V."/>
            <person name="Barry K.W."/>
            <person name="Bougher N.L."/>
            <person name="Buchanan P."/>
            <person name="Buyck B."/>
            <person name="Bense V."/>
            <person name="Catcheside P."/>
            <person name="Chovatia M."/>
            <person name="Cooper J."/>
            <person name="Damon W."/>
            <person name="Desjardin D."/>
            <person name="Finy P."/>
            <person name="Geml J."/>
            <person name="Haridas S."/>
            <person name="Hughes K."/>
            <person name="Justo A."/>
            <person name="Karasinski D."/>
            <person name="Kautmanova I."/>
            <person name="Kiss B."/>
            <person name="Kocsube S."/>
            <person name="Kotiranta H."/>
            <person name="LaButti K.M."/>
            <person name="Lechner B.E."/>
            <person name="Liimatainen K."/>
            <person name="Lipzen A."/>
            <person name="Lukacs Z."/>
            <person name="Mihaltcheva S."/>
            <person name="Morgado L.N."/>
            <person name="Niskanen T."/>
            <person name="Noordeloos M.E."/>
            <person name="Ohm R.A."/>
            <person name="Ortiz-Santana B."/>
            <person name="Ovrebo C."/>
            <person name="Racz N."/>
            <person name="Riley R."/>
            <person name="Savchenko A."/>
            <person name="Shiryaev A."/>
            <person name="Soop K."/>
            <person name="Spirin V."/>
            <person name="Szebenyi C."/>
            <person name="Tomsovsky M."/>
            <person name="Tulloss R.E."/>
            <person name="Uehling J."/>
            <person name="Grigoriev I.V."/>
            <person name="Vagvolgyi C."/>
            <person name="Papp T."/>
            <person name="Martin F.M."/>
            <person name="Miettinen O."/>
            <person name="Hibbett D.S."/>
            <person name="Nagy L.G."/>
        </authorList>
    </citation>
    <scope>NUCLEOTIDE SEQUENCE [LARGE SCALE GENOMIC DNA]</scope>
    <source>
        <strain evidence="1 2">HHB13444</strain>
    </source>
</reference>
<feature type="non-terminal residue" evidence="1">
    <location>
        <position position="1"/>
    </location>
</feature>
<accession>A0A5C3NZU3</accession>
<name>A0A5C3NZU3_9APHY</name>
<evidence type="ECO:0000313" key="2">
    <source>
        <dbReference type="Proteomes" id="UP000308197"/>
    </source>
</evidence>
<dbReference type="AlphaFoldDB" id="A0A5C3NZU3"/>
<protein>
    <submittedName>
        <fullName evidence="1">Uncharacterized protein</fullName>
    </submittedName>
</protein>